<dbReference type="Proteomes" id="UP000076761">
    <property type="component" value="Unassembled WGS sequence"/>
</dbReference>
<evidence type="ECO:0000313" key="1">
    <source>
        <dbReference type="EMBL" id="KZT21452.1"/>
    </source>
</evidence>
<organism evidence="1 2">
    <name type="scientific">Neolentinus lepideus HHB14362 ss-1</name>
    <dbReference type="NCBI Taxonomy" id="1314782"/>
    <lineage>
        <taxon>Eukaryota</taxon>
        <taxon>Fungi</taxon>
        <taxon>Dikarya</taxon>
        <taxon>Basidiomycota</taxon>
        <taxon>Agaricomycotina</taxon>
        <taxon>Agaricomycetes</taxon>
        <taxon>Gloeophyllales</taxon>
        <taxon>Gloeophyllaceae</taxon>
        <taxon>Neolentinus</taxon>
    </lineage>
</organism>
<dbReference type="AlphaFoldDB" id="A0A165PSY7"/>
<dbReference type="EMBL" id="KV425606">
    <property type="protein sequence ID" value="KZT21452.1"/>
    <property type="molecule type" value="Genomic_DNA"/>
</dbReference>
<gene>
    <name evidence="1" type="ORF">NEOLEDRAFT_1139273</name>
</gene>
<evidence type="ECO:0000313" key="2">
    <source>
        <dbReference type="Proteomes" id="UP000076761"/>
    </source>
</evidence>
<sequence length="92" mass="10162">FAGGTRKPTRLSLRLPLATNASLPPISRFILSGFNFRVGYGETDYQADCCGTGHRVCHQGFRGPAATMDQAWKSDYVRQDSSATQTKRSKFC</sequence>
<protein>
    <submittedName>
        <fullName evidence="1">Uncharacterized protein</fullName>
    </submittedName>
</protein>
<dbReference type="InParanoid" id="A0A165PSY7"/>
<accession>A0A165PSY7</accession>
<feature type="non-terminal residue" evidence="1">
    <location>
        <position position="1"/>
    </location>
</feature>
<reference evidence="1 2" key="1">
    <citation type="journal article" date="2016" name="Mol. Biol. Evol.">
        <title>Comparative Genomics of Early-Diverging Mushroom-Forming Fungi Provides Insights into the Origins of Lignocellulose Decay Capabilities.</title>
        <authorList>
            <person name="Nagy L.G."/>
            <person name="Riley R."/>
            <person name="Tritt A."/>
            <person name="Adam C."/>
            <person name="Daum C."/>
            <person name="Floudas D."/>
            <person name="Sun H."/>
            <person name="Yadav J.S."/>
            <person name="Pangilinan J."/>
            <person name="Larsson K.H."/>
            <person name="Matsuura K."/>
            <person name="Barry K."/>
            <person name="Labutti K."/>
            <person name="Kuo R."/>
            <person name="Ohm R.A."/>
            <person name="Bhattacharya S.S."/>
            <person name="Shirouzu T."/>
            <person name="Yoshinaga Y."/>
            <person name="Martin F.M."/>
            <person name="Grigoriev I.V."/>
            <person name="Hibbett D.S."/>
        </authorList>
    </citation>
    <scope>NUCLEOTIDE SEQUENCE [LARGE SCALE GENOMIC DNA]</scope>
    <source>
        <strain evidence="1 2">HHB14362 ss-1</strain>
    </source>
</reference>
<keyword evidence="2" id="KW-1185">Reference proteome</keyword>
<name>A0A165PSY7_9AGAM</name>
<proteinExistence type="predicted"/>